<dbReference type="Proteomes" id="UP001604277">
    <property type="component" value="Unassembled WGS sequence"/>
</dbReference>
<sequence length="140" mass="15942">MRRRKCKEFSLVVTMKQFFDYLVDPSDIQNNGPHMVPASMEAIMLMSRKMMEYETDDTKVESCTICLEEIVERSMQPWIGSEGPPIINPNPNSDVATASAGLSLPLEWKFHQVFGNARLAKKYTKSFGCWNRSDMVVTSP</sequence>
<proteinExistence type="predicted"/>
<accession>A0ABD1WK79</accession>
<name>A0ABD1WK79_9LAMI</name>
<keyword evidence="2" id="KW-1185">Reference proteome</keyword>
<comment type="caution">
    <text evidence="1">The sequence shown here is derived from an EMBL/GenBank/DDBJ whole genome shotgun (WGS) entry which is preliminary data.</text>
</comment>
<dbReference type="EMBL" id="JBFOLJ010000003">
    <property type="protein sequence ID" value="KAL2550091.1"/>
    <property type="molecule type" value="Genomic_DNA"/>
</dbReference>
<dbReference type="AlphaFoldDB" id="A0ABD1WK79"/>
<reference evidence="2" key="1">
    <citation type="submission" date="2024-07" db="EMBL/GenBank/DDBJ databases">
        <title>Two chromosome-level genome assemblies of Korean endemic species Abeliophyllum distichum and Forsythia ovata (Oleaceae).</title>
        <authorList>
            <person name="Jang H."/>
        </authorList>
    </citation>
    <scope>NUCLEOTIDE SEQUENCE [LARGE SCALE GENOMIC DNA]</scope>
</reference>
<protein>
    <submittedName>
        <fullName evidence="1">Uncharacterized protein</fullName>
    </submittedName>
</protein>
<gene>
    <name evidence="1" type="ORF">Fot_11621</name>
</gene>
<evidence type="ECO:0000313" key="2">
    <source>
        <dbReference type="Proteomes" id="UP001604277"/>
    </source>
</evidence>
<organism evidence="1 2">
    <name type="scientific">Forsythia ovata</name>
    <dbReference type="NCBI Taxonomy" id="205694"/>
    <lineage>
        <taxon>Eukaryota</taxon>
        <taxon>Viridiplantae</taxon>
        <taxon>Streptophyta</taxon>
        <taxon>Embryophyta</taxon>
        <taxon>Tracheophyta</taxon>
        <taxon>Spermatophyta</taxon>
        <taxon>Magnoliopsida</taxon>
        <taxon>eudicotyledons</taxon>
        <taxon>Gunneridae</taxon>
        <taxon>Pentapetalae</taxon>
        <taxon>asterids</taxon>
        <taxon>lamiids</taxon>
        <taxon>Lamiales</taxon>
        <taxon>Oleaceae</taxon>
        <taxon>Forsythieae</taxon>
        <taxon>Forsythia</taxon>
    </lineage>
</organism>
<evidence type="ECO:0000313" key="1">
    <source>
        <dbReference type="EMBL" id="KAL2550091.1"/>
    </source>
</evidence>